<dbReference type="InterPro" id="IPR050963">
    <property type="entry name" value="Sirohydro_Cobaltochel/CbiX"/>
</dbReference>
<name>A0A8I0HP23_9CORY</name>
<keyword evidence="4" id="KW-1185">Reference proteome</keyword>
<dbReference type="GO" id="GO:0046872">
    <property type="term" value="F:metal ion binding"/>
    <property type="evidence" value="ECO:0007669"/>
    <property type="project" value="UniProtKB-KW"/>
</dbReference>
<dbReference type="AlphaFoldDB" id="A0A8I0HP23"/>
<gene>
    <name evidence="3" type="ORF">H9627_07525</name>
</gene>
<dbReference type="PANTHER" id="PTHR33542">
    <property type="entry name" value="SIROHYDROCHLORIN FERROCHELATASE, CHLOROPLASTIC"/>
    <property type="match status" value="1"/>
</dbReference>
<reference evidence="3 4" key="1">
    <citation type="submission" date="2020-08" db="EMBL/GenBank/DDBJ databases">
        <title>A Genomic Blueprint of the Chicken Gut Microbiome.</title>
        <authorList>
            <person name="Gilroy R."/>
            <person name="Ravi A."/>
            <person name="Getino M."/>
            <person name="Pursley I."/>
            <person name="Horton D.L."/>
            <person name="Alikhan N.-F."/>
            <person name="Baker D."/>
            <person name="Gharbi K."/>
            <person name="Hall N."/>
            <person name="Watson M."/>
            <person name="Adriaenssens E.M."/>
            <person name="Foster-Nyarko E."/>
            <person name="Jarju S."/>
            <person name="Secka A."/>
            <person name="Antonio M."/>
            <person name="Oren A."/>
            <person name="Chaudhuri R."/>
            <person name="La Ragione R.M."/>
            <person name="Hildebrand F."/>
            <person name="Pallen M.J."/>
        </authorList>
    </citation>
    <scope>NUCLEOTIDE SEQUENCE [LARGE SCALE GENOMIC DNA]</scope>
    <source>
        <strain evidence="3 4">Sa1YVA5</strain>
    </source>
</reference>
<organism evidence="3 4">
    <name type="scientific">Corynebacterium gallinarum</name>
    <dbReference type="NCBI Taxonomy" id="2762214"/>
    <lineage>
        <taxon>Bacteria</taxon>
        <taxon>Bacillati</taxon>
        <taxon>Actinomycetota</taxon>
        <taxon>Actinomycetes</taxon>
        <taxon>Mycobacteriales</taxon>
        <taxon>Corynebacteriaceae</taxon>
        <taxon>Corynebacterium</taxon>
    </lineage>
</organism>
<dbReference type="SUPFAM" id="SSF53800">
    <property type="entry name" value="Chelatase"/>
    <property type="match status" value="1"/>
</dbReference>
<dbReference type="EMBL" id="JACSPR010000004">
    <property type="protein sequence ID" value="MBD8030171.1"/>
    <property type="molecule type" value="Genomic_DNA"/>
</dbReference>
<dbReference type="GO" id="GO:0016829">
    <property type="term" value="F:lyase activity"/>
    <property type="evidence" value="ECO:0007669"/>
    <property type="project" value="UniProtKB-KW"/>
</dbReference>
<dbReference type="Proteomes" id="UP000650224">
    <property type="component" value="Unassembled WGS sequence"/>
</dbReference>
<dbReference type="Pfam" id="PF01903">
    <property type="entry name" value="CbiX"/>
    <property type="match status" value="2"/>
</dbReference>
<keyword evidence="1" id="KW-0479">Metal-binding</keyword>
<protein>
    <submittedName>
        <fullName evidence="3">Sirohydrochlorin chelatase</fullName>
    </submittedName>
</protein>
<evidence type="ECO:0000256" key="1">
    <source>
        <dbReference type="ARBA" id="ARBA00022723"/>
    </source>
</evidence>
<dbReference type="RefSeq" id="WP_191733386.1">
    <property type="nucleotide sequence ID" value="NZ_JACSPR010000004.1"/>
</dbReference>
<sequence length="245" mass="24996">MIPLITLSHGSRKPSAAAGITALTAATGRMLQVDAVEAHLELADPSLDEVVGQLAEQGVTRAALVPLLFTDAFHNKIDVPEAVRDAQQRHGVTLLVGPHLGTSADVAGVLCDVLPPSLPVGTHIILYAVGSSDAAANAAVEGLAEAVAQCSGYSAEVVYATSGPGVGFGGAAVIEAARGHSDVHILPLFVTEGLLLDRVLDQVDNIATATGARITHSAPLTTSLAPLVAARYRAALSELLTESRA</sequence>
<accession>A0A8I0HP23</accession>
<keyword evidence="2" id="KW-0456">Lyase</keyword>
<comment type="caution">
    <text evidence="3">The sequence shown here is derived from an EMBL/GenBank/DDBJ whole genome shotgun (WGS) entry which is preliminary data.</text>
</comment>
<dbReference type="CDD" id="cd03416">
    <property type="entry name" value="CbiX_SirB_N"/>
    <property type="match status" value="1"/>
</dbReference>
<dbReference type="InterPro" id="IPR002762">
    <property type="entry name" value="CbiX-like"/>
</dbReference>
<dbReference type="Gene3D" id="3.40.50.1400">
    <property type="match status" value="2"/>
</dbReference>
<evidence type="ECO:0000256" key="2">
    <source>
        <dbReference type="ARBA" id="ARBA00023239"/>
    </source>
</evidence>
<evidence type="ECO:0000313" key="3">
    <source>
        <dbReference type="EMBL" id="MBD8030171.1"/>
    </source>
</evidence>
<dbReference type="PANTHER" id="PTHR33542:SF3">
    <property type="entry name" value="SIROHYDROCHLORIN FERROCHELATASE, CHLOROPLASTIC"/>
    <property type="match status" value="1"/>
</dbReference>
<proteinExistence type="predicted"/>
<evidence type="ECO:0000313" key="4">
    <source>
        <dbReference type="Proteomes" id="UP000650224"/>
    </source>
</evidence>